<gene>
    <name evidence="14" type="primary">rut</name>
</gene>
<dbReference type="Gene3D" id="3.20.20.80">
    <property type="entry name" value="Glycosidases"/>
    <property type="match status" value="1"/>
</dbReference>
<dbReference type="InterPro" id="IPR001547">
    <property type="entry name" value="Glyco_hydro_5"/>
</dbReference>
<dbReference type="GO" id="GO:0004338">
    <property type="term" value="F:glucan exo-1,3-beta-glucosidase activity"/>
    <property type="evidence" value="ECO:0007669"/>
    <property type="project" value="UniProtKB-EC"/>
</dbReference>
<evidence type="ECO:0000313" key="14">
    <source>
        <dbReference type="EMBL" id="QNH86138.1"/>
    </source>
</evidence>
<evidence type="ECO:0000256" key="11">
    <source>
        <dbReference type="SAM" id="MobiDB-lite"/>
    </source>
</evidence>
<evidence type="ECO:0000256" key="12">
    <source>
        <dbReference type="SAM" id="SignalP"/>
    </source>
</evidence>
<dbReference type="Pfam" id="PF00150">
    <property type="entry name" value="Cellulase"/>
    <property type="match status" value="1"/>
</dbReference>
<sequence length="416" mass="46268">MRLRLSASFFAILAVAVFSDKILASPITTSSDSSCNLSGKSPNSNSNPDHINWRTFSGHGVNLGGWLEQESTIDTKWWSTYGANASDEWTICASLGPHRCAQVFEDRYKTFITPADIDTLAAAGVSILRIPTTYAAWVKVPGSQLYSGRQQQHLRKIADHAIHKHGMHIIIDLHSLPGGTNGLDIGERVGHWGWWFNDTALDWSLRAVDALVAFVQDSSSPQSYTIEPINEPVDNHDFSTFGTPAALSEDGAQWLARYFRAVIARVKKVNTRIPVMLQGSFKTEEYWAPFFDASENIVFDLHHYYFQFPEATSANVSTYICRDARASAGDGKFPTFVGEWAIQTGGKNELAQRGQSLRAGLSAWAQFTRGSAYWTARYFSDAAVVGEGMKEDYWSYEKFVAEGLLEGELVVKDYCQ</sequence>
<evidence type="ECO:0000256" key="5">
    <source>
        <dbReference type="ARBA" id="ARBA00022801"/>
    </source>
</evidence>
<dbReference type="PANTHER" id="PTHR31297:SF1">
    <property type="entry name" value="GLUCAN 1,3-BETA-GLUCOSIDASE I_II-RELATED"/>
    <property type="match status" value="1"/>
</dbReference>
<evidence type="ECO:0000259" key="13">
    <source>
        <dbReference type="Pfam" id="PF00150"/>
    </source>
</evidence>
<dbReference type="GO" id="GO:0005576">
    <property type="term" value="C:extracellular region"/>
    <property type="evidence" value="ECO:0007669"/>
    <property type="project" value="UniProtKB-SubCell"/>
</dbReference>
<evidence type="ECO:0000256" key="1">
    <source>
        <dbReference type="ARBA" id="ARBA00004613"/>
    </source>
</evidence>
<comment type="subcellular location">
    <subcellularLocation>
        <location evidence="1">Secreted</location>
    </subcellularLocation>
</comment>
<dbReference type="GO" id="GO:0071555">
    <property type="term" value="P:cell wall organization"/>
    <property type="evidence" value="ECO:0007669"/>
    <property type="project" value="UniProtKB-KW"/>
</dbReference>
<evidence type="ECO:0000256" key="9">
    <source>
        <dbReference type="ARBA" id="ARBA00038929"/>
    </source>
</evidence>
<keyword evidence="3" id="KW-0964">Secreted</keyword>
<comment type="catalytic activity">
    <reaction evidence="8">
        <text>Successive hydrolysis of beta-D-glucose units from the non-reducing ends of (1-&gt;3)-beta-D-glucans, releasing alpha-glucose.</text>
        <dbReference type="EC" id="3.2.1.58"/>
    </reaction>
</comment>
<feature type="chain" id="PRO_5029914958" description="glucan 1,3-beta-glucosidase" evidence="12">
    <location>
        <begin position="25"/>
        <end position="416"/>
    </location>
</feature>
<feature type="domain" description="Glycoside hydrolase family 5" evidence="13">
    <location>
        <begin position="108"/>
        <end position="352"/>
    </location>
</feature>
<feature type="signal peptide" evidence="12">
    <location>
        <begin position="1"/>
        <end position="24"/>
    </location>
</feature>
<reference evidence="14" key="1">
    <citation type="submission" date="2019-10" db="EMBL/GenBank/DDBJ databases">
        <title>Rutinosidase from Mucor circinelloides.</title>
        <authorList>
            <person name="Kotik M."/>
        </authorList>
    </citation>
    <scope>NUCLEOTIDE SEQUENCE</scope>
</reference>
<keyword evidence="4 12" id="KW-0732">Signal</keyword>
<dbReference type="GO" id="GO:0009986">
    <property type="term" value="C:cell surface"/>
    <property type="evidence" value="ECO:0007669"/>
    <property type="project" value="TreeGrafter"/>
</dbReference>
<name>A0A7M3TUH9_MUCCI</name>
<dbReference type="EC" id="3.2.1.58" evidence="9"/>
<dbReference type="EMBL" id="MN562485">
    <property type="protein sequence ID" value="QNH86138.1"/>
    <property type="molecule type" value="mRNA"/>
</dbReference>
<keyword evidence="6 10" id="KW-0326">Glycosidase</keyword>
<proteinExistence type="evidence at transcript level"/>
<evidence type="ECO:0000256" key="10">
    <source>
        <dbReference type="RuleBase" id="RU361153"/>
    </source>
</evidence>
<organism evidence="14">
    <name type="scientific">Mucor circinelloides</name>
    <name type="common">Mucor griseo-roseus</name>
    <dbReference type="NCBI Taxonomy" id="36080"/>
    <lineage>
        <taxon>Eukaryota</taxon>
        <taxon>Fungi</taxon>
        <taxon>Fungi incertae sedis</taxon>
        <taxon>Mucoromycota</taxon>
        <taxon>Mucoromycotina</taxon>
        <taxon>Mucoromycetes</taxon>
        <taxon>Mucorales</taxon>
        <taxon>Mucorineae</taxon>
        <taxon>Mucoraceae</taxon>
        <taxon>Mucor</taxon>
    </lineage>
</organism>
<protein>
    <recommendedName>
        <fullName evidence="9">glucan 1,3-beta-glucosidase</fullName>
        <ecNumber evidence="9">3.2.1.58</ecNumber>
    </recommendedName>
</protein>
<dbReference type="PANTHER" id="PTHR31297">
    <property type="entry name" value="GLUCAN ENDO-1,6-BETA-GLUCOSIDASE B"/>
    <property type="match status" value="1"/>
</dbReference>
<evidence type="ECO:0000256" key="2">
    <source>
        <dbReference type="ARBA" id="ARBA00005641"/>
    </source>
</evidence>
<feature type="region of interest" description="Disordered" evidence="11">
    <location>
        <begin position="28"/>
        <end position="48"/>
    </location>
</feature>
<keyword evidence="7" id="KW-0961">Cell wall biogenesis/degradation</keyword>
<evidence type="ECO:0000256" key="3">
    <source>
        <dbReference type="ARBA" id="ARBA00022525"/>
    </source>
</evidence>
<dbReference type="InterPro" id="IPR050386">
    <property type="entry name" value="Glycosyl_hydrolase_5"/>
</dbReference>
<comment type="similarity">
    <text evidence="2 10">Belongs to the glycosyl hydrolase 5 (cellulase A) family.</text>
</comment>
<dbReference type="GO" id="GO:0009251">
    <property type="term" value="P:glucan catabolic process"/>
    <property type="evidence" value="ECO:0007669"/>
    <property type="project" value="TreeGrafter"/>
</dbReference>
<dbReference type="SUPFAM" id="SSF51445">
    <property type="entry name" value="(Trans)glycosidases"/>
    <property type="match status" value="1"/>
</dbReference>
<dbReference type="InterPro" id="IPR017853">
    <property type="entry name" value="GH"/>
</dbReference>
<dbReference type="AlphaFoldDB" id="A0A7M3TUH9"/>
<evidence type="ECO:0000256" key="8">
    <source>
        <dbReference type="ARBA" id="ARBA00036824"/>
    </source>
</evidence>
<keyword evidence="5 10" id="KW-0378">Hydrolase</keyword>
<accession>A0A7M3TUH9</accession>
<evidence type="ECO:0000256" key="4">
    <source>
        <dbReference type="ARBA" id="ARBA00022729"/>
    </source>
</evidence>
<evidence type="ECO:0000256" key="7">
    <source>
        <dbReference type="ARBA" id="ARBA00023316"/>
    </source>
</evidence>
<evidence type="ECO:0000256" key="6">
    <source>
        <dbReference type="ARBA" id="ARBA00023295"/>
    </source>
</evidence>